<reference evidence="9 10" key="1">
    <citation type="submission" date="2019-02" db="EMBL/GenBank/DDBJ databases">
        <title>Deep-cultivation of Planctomycetes and their phenomic and genomic characterization uncovers novel biology.</title>
        <authorList>
            <person name="Wiegand S."/>
            <person name="Jogler M."/>
            <person name="Boedeker C."/>
            <person name="Pinto D."/>
            <person name="Vollmers J."/>
            <person name="Rivas-Marin E."/>
            <person name="Kohn T."/>
            <person name="Peeters S.H."/>
            <person name="Heuer A."/>
            <person name="Rast P."/>
            <person name="Oberbeckmann S."/>
            <person name="Bunk B."/>
            <person name="Jeske O."/>
            <person name="Meyerdierks A."/>
            <person name="Storesund J.E."/>
            <person name="Kallscheuer N."/>
            <person name="Luecker S."/>
            <person name="Lage O.M."/>
            <person name="Pohl T."/>
            <person name="Merkel B.J."/>
            <person name="Hornburger P."/>
            <person name="Mueller R.-W."/>
            <person name="Bruemmer F."/>
            <person name="Labrenz M."/>
            <person name="Spormann A.M."/>
            <person name="Op Den Camp H."/>
            <person name="Overmann J."/>
            <person name="Amann R."/>
            <person name="Jetten M.S.M."/>
            <person name="Mascher T."/>
            <person name="Medema M.H."/>
            <person name="Devos D.P."/>
            <person name="Kaster A.-K."/>
            <person name="Ovreas L."/>
            <person name="Rohde M."/>
            <person name="Galperin M.Y."/>
            <person name="Jogler C."/>
        </authorList>
    </citation>
    <scope>NUCLEOTIDE SEQUENCE [LARGE SCALE GENOMIC DNA]</scope>
    <source>
        <strain evidence="9 10">Poly41</strain>
    </source>
</reference>
<dbReference type="PANTHER" id="PTHR43289">
    <property type="entry name" value="MITOGEN-ACTIVATED PROTEIN KINASE KINASE KINASE 20-RELATED"/>
    <property type="match status" value="1"/>
</dbReference>
<feature type="compositionally biased region" description="Polar residues" evidence="6">
    <location>
        <begin position="754"/>
        <end position="764"/>
    </location>
</feature>
<keyword evidence="7" id="KW-0472">Membrane</keyword>
<evidence type="ECO:0000256" key="2">
    <source>
        <dbReference type="ARBA" id="ARBA00022741"/>
    </source>
</evidence>
<evidence type="ECO:0000259" key="8">
    <source>
        <dbReference type="PROSITE" id="PS50011"/>
    </source>
</evidence>
<dbReference type="SUPFAM" id="SSF56112">
    <property type="entry name" value="Protein kinase-like (PK-like)"/>
    <property type="match status" value="1"/>
</dbReference>
<dbReference type="GO" id="GO:0005524">
    <property type="term" value="F:ATP binding"/>
    <property type="evidence" value="ECO:0007669"/>
    <property type="project" value="UniProtKB-UniRule"/>
</dbReference>
<keyword evidence="4 5" id="KW-0067">ATP-binding</keyword>
<keyword evidence="7" id="KW-0812">Transmembrane</keyword>
<dbReference type="PROSITE" id="PS50011">
    <property type="entry name" value="PROTEIN_KINASE_DOM"/>
    <property type="match status" value="1"/>
</dbReference>
<dbReference type="Gene3D" id="3.30.450.20">
    <property type="entry name" value="PAS domain"/>
    <property type="match status" value="1"/>
</dbReference>
<feature type="domain" description="Protein kinase" evidence="8">
    <location>
        <begin position="52"/>
        <end position="329"/>
    </location>
</feature>
<dbReference type="CDD" id="cd14014">
    <property type="entry name" value="STKc_PknB_like"/>
    <property type="match status" value="1"/>
</dbReference>
<evidence type="ECO:0000256" key="7">
    <source>
        <dbReference type="SAM" id="Phobius"/>
    </source>
</evidence>
<keyword evidence="1 9" id="KW-0808">Transferase</keyword>
<dbReference type="PROSITE" id="PS00108">
    <property type="entry name" value="PROTEIN_KINASE_ST"/>
    <property type="match status" value="1"/>
</dbReference>
<dbReference type="PROSITE" id="PS00107">
    <property type="entry name" value="PROTEIN_KINASE_ATP"/>
    <property type="match status" value="1"/>
</dbReference>
<dbReference type="PANTHER" id="PTHR43289:SF6">
    <property type="entry name" value="SERINE_THREONINE-PROTEIN KINASE NEKL-3"/>
    <property type="match status" value="1"/>
</dbReference>
<evidence type="ECO:0000256" key="5">
    <source>
        <dbReference type="PROSITE-ProRule" id="PRU10141"/>
    </source>
</evidence>
<feature type="transmembrane region" description="Helical" evidence="7">
    <location>
        <begin position="328"/>
        <end position="348"/>
    </location>
</feature>
<dbReference type="OrthoDB" id="6111975at2"/>
<evidence type="ECO:0000256" key="1">
    <source>
        <dbReference type="ARBA" id="ARBA00022679"/>
    </source>
</evidence>
<feature type="transmembrane region" description="Helical" evidence="7">
    <location>
        <begin position="715"/>
        <end position="733"/>
    </location>
</feature>
<evidence type="ECO:0000256" key="6">
    <source>
        <dbReference type="SAM" id="MobiDB-lite"/>
    </source>
</evidence>
<keyword evidence="10" id="KW-1185">Reference proteome</keyword>
<feature type="region of interest" description="Disordered" evidence="6">
    <location>
        <begin position="741"/>
        <end position="764"/>
    </location>
</feature>
<protein>
    <submittedName>
        <fullName evidence="9">Serine/threonine-protein kinase PrkC</fullName>
        <ecNumber evidence="9">2.7.11.1</ecNumber>
    </submittedName>
</protein>
<comment type="caution">
    <text evidence="9">The sequence shown here is derived from an EMBL/GenBank/DDBJ whole genome shotgun (WGS) entry which is preliminary data.</text>
</comment>
<evidence type="ECO:0000256" key="4">
    <source>
        <dbReference type="ARBA" id="ARBA00022840"/>
    </source>
</evidence>
<keyword evidence="3 9" id="KW-0418">Kinase</keyword>
<dbReference type="EC" id="2.7.11.1" evidence="9"/>
<dbReference type="SMART" id="SM00220">
    <property type="entry name" value="S_TKc"/>
    <property type="match status" value="1"/>
</dbReference>
<organism evidence="9 10">
    <name type="scientific">Novipirellula artificiosorum</name>
    <dbReference type="NCBI Taxonomy" id="2528016"/>
    <lineage>
        <taxon>Bacteria</taxon>
        <taxon>Pseudomonadati</taxon>
        <taxon>Planctomycetota</taxon>
        <taxon>Planctomycetia</taxon>
        <taxon>Pirellulales</taxon>
        <taxon>Pirellulaceae</taxon>
        <taxon>Novipirellula</taxon>
    </lineage>
</organism>
<dbReference type="AlphaFoldDB" id="A0A5C6DUZ5"/>
<accession>A0A5C6DUZ5</accession>
<dbReference type="InterPro" id="IPR017441">
    <property type="entry name" value="Protein_kinase_ATP_BS"/>
</dbReference>
<name>A0A5C6DUZ5_9BACT</name>
<dbReference type="InterPro" id="IPR011009">
    <property type="entry name" value="Kinase-like_dom_sf"/>
</dbReference>
<evidence type="ECO:0000313" key="10">
    <source>
        <dbReference type="Proteomes" id="UP000319143"/>
    </source>
</evidence>
<dbReference type="Gene3D" id="1.10.510.10">
    <property type="entry name" value="Transferase(Phosphotransferase) domain 1"/>
    <property type="match status" value="1"/>
</dbReference>
<dbReference type="InterPro" id="IPR000719">
    <property type="entry name" value="Prot_kinase_dom"/>
</dbReference>
<dbReference type="Proteomes" id="UP000319143">
    <property type="component" value="Unassembled WGS sequence"/>
</dbReference>
<gene>
    <name evidence="9" type="primary">prkC_9</name>
    <name evidence="9" type="ORF">Poly41_20830</name>
</gene>
<keyword evidence="2 5" id="KW-0547">Nucleotide-binding</keyword>
<dbReference type="GO" id="GO:0004674">
    <property type="term" value="F:protein serine/threonine kinase activity"/>
    <property type="evidence" value="ECO:0007669"/>
    <property type="project" value="UniProtKB-EC"/>
</dbReference>
<dbReference type="EMBL" id="SJPV01000003">
    <property type="protein sequence ID" value="TWU39261.1"/>
    <property type="molecule type" value="Genomic_DNA"/>
</dbReference>
<sequence length="764" mass="84597">MRVDVVGNDKRKSFGHKLVSQDRTQYQTAGAQSASQKLSVAATTPPADVPGYRLRSFLGAGAFGQVWVGQDLNTGRGVAVKFYLHRGGVNWSLLSREVKNLVQLSADRHVVQVLEVGWDADPPYYVMELVGGGSLEERLERVNRLSVSDAVEMFRKILVGLNHCHGKGVLHCDLKPANILLGEDSEPRLADFGQSRMSHDQTPALGTLFYMAPEQADLQSTPDAAWDVYAVGAILYRLLTGEPPYRSDAVLGQIDTAESLPQRLDHYRKAIEESAPPTAHSKMRGVDRSLSRIVNRCLAADPAQRYANVQQIMQDLNRRDQIRARRPLMLLGIVGPLLILLATGFYAARSIEHAIESTRVALRREAVGSNKLAARFAARTLESEIERYFDAATREASSQDFHALLQKTLDDTAVKPERLTIGSPTADPLSKTNARERLLDAPIRMQLDDYLATRLHRYIDADLSLRRPRFATMFVTDSSGTMIAIGYDKPVERDQNSAGQNFAYRTYFHGGRNDLVKSTPIDSIEPLRRTHLSSAFLSTATGLWKVAVSTPIYFSDQRERPDAVFVATINLGDFQLLQSEQGANQIAVLLEAREGPLRGTVLQHPLMDALRESGNTLADEKFQVSSDLIDEISKRDDVDYQDPVAKVPEGAPYAGDWIVAMQPVQLPIQDTGKDDDDDRIPPSDTATDLLVLVQYRLSKVLAPVGQMRTMLMSEGAAAIISTLFVMVALWFFVRRSGESKNELPSVPEEETSDRTGNTETIAVN</sequence>
<keyword evidence="7" id="KW-1133">Transmembrane helix</keyword>
<evidence type="ECO:0000256" key="3">
    <source>
        <dbReference type="ARBA" id="ARBA00022777"/>
    </source>
</evidence>
<feature type="binding site" evidence="5">
    <location>
        <position position="81"/>
    </location>
    <ligand>
        <name>ATP</name>
        <dbReference type="ChEBI" id="CHEBI:30616"/>
    </ligand>
</feature>
<dbReference type="Pfam" id="PF00069">
    <property type="entry name" value="Pkinase"/>
    <property type="match status" value="1"/>
</dbReference>
<proteinExistence type="predicted"/>
<dbReference type="InterPro" id="IPR008271">
    <property type="entry name" value="Ser/Thr_kinase_AS"/>
</dbReference>
<evidence type="ECO:0000313" key="9">
    <source>
        <dbReference type="EMBL" id="TWU39261.1"/>
    </source>
</evidence>